<name>A0A8D8R270_9HEMI</name>
<organism evidence="6">
    <name type="scientific">Cacopsylla melanoneura</name>
    <dbReference type="NCBI Taxonomy" id="428564"/>
    <lineage>
        <taxon>Eukaryota</taxon>
        <taxon>Metazoa</taxon>
        <taxon>Ecdysozoa</taxon>
        <taxon>Arthropoda</taxon>
        <taxon>Hexapoda</taxon>
        <taxon>Insecta</taxon>
        <taxon>Pterygota</taxon>
        <taxon>Neoptera</taxon>
        <taxon>Paraneoptera</taxon>
        <taxon>Hemiptera</taxon>
        <taxon>Sternorrhyncha</taxon>
        <taxon>Psylloidea</taxon>
        <taxon>Psyllidae</taxon>
        <taxon>Psyllinae</taxon>
        <taxon>Cacopsylla</taxon>
    </lineage>
</organism>
<accession>A0A8D8R270</accession>
<dbReference type="PANTHER" id="PTHR12400">
    <property type="entry name" value="INOSITOL POLYPHOSPHATE KINASE"/>
    <property type="match status" value="1"/>
</dbReference>
<dbReference type="GO" id="GO:0046854">
    <property type="term" value="P:phosphatidylinositol phosphate biosynthetic process"/>
    <property type="evidence" value="ECO:0007669"/>
    <property type="project" value="TreeGrafter"/>
</dbReference>
<dbReference type="Gene3D" id="3.30.470.160">
    <property type="entry name" value="Inositol polyphosphate kinase"/>
    <property type="match status" value="1"/>
</dbReference>
<feature type="compositionally biased region" description="Low complexity" evidence="5">
    <location>
        <begin position="79"/>
        <end position="93"/>
    </location>
</feature>
<sequence length="461" mass="50529">MVLMSLIFWGKQQSTETWRSTICPSSPSKKFKRKEDNALLKFLALNALELTAPASDILLRTGSGTCSTPSGRTGASDDSSNSPSSPSQQQGSVPSPPPPRWFQLSGHPDCFAPAGPGTIWKKCSGGGERDVYEALGREVELRDIVPRYLGEVEYNNQTFIELQDLLHGFRDPHVMDIKMGTRTFLECEVQNSAARTDLYNKMLSVDPMAPSLEEHQLKAVTKLRYMQFREHQSSTSSHGFRIEAMKFRGAPPVTDLKTVRTPMDVQNTLALFLGGRDEVRVKLLVRLKDMRRRLEHSKYLQSHEIVGSSILIIYDECRAGAWLIDFAKTRALPSGLQVNHRSTWAPGNHEEGFLYGLDQLIQSFEDLPLTSPKNGLTNGVTSSNCVTSSNAHDETNSQVSSVTTNGLSACQITTNSLSSVTNNNNSLSTNSQSSCVTSSVSSSSTTTTITNGVSTDSVQPA</sequence>
<dbReference type="EMBL" id="HBUF01115649">
    <property type="protein sequence ID" value="CAG6641112.1"/>
    <property type="molecule type" value="Transcribed_RNA"/>
</dbReference>
<dbReference type="InterPro" id="IPR038286">
    <property type="entry name" value="IPK_sf"/>
</dbReference>
<feature type="region of interest" description="Disordered" evidence="5">
    <location>
        <begin position="424"/>
        <end position="461"/>
    </location>
</feature>
<dbReference type="PANTHER" id="PTHR12400:SF26">
    <property type="entry name" value="KINASE"/>
    <property type="match status" value="1"/>
</dbReference>
<dbReference type="GO" id="GO:0032958">
    <property type="term" value="P:inositol phosphate biosynthetic process"/>
    <property type="evidence" value="ECO:0007669"/>
    <property type="project" value="InterPro"/>
</dbReference>
<protein>
    <recommendedName>
        <fullName evidence="4">Kinase</fullName>
        <ecNumber evidence="4">2.7.-.-</ecNumber>
    </recommendedName>
</protein>
<evidence type="ECO:0000256" key="4">
    <source>
        <dbReference type="RuleBase" id="RU363090"/>
    </source>
</evidence>
<dbReference type="EC" id="2.7.-.-" evidence="4"/>
<dbReference type="GO" id="GO:0005634">
    <property type="term" value="C:nucleus"/>
    <property type="evidence" value="ECO:0007669"/>
    <property type="project" value="TreeGrafter"/>
</dbReference>
<feature type="compositionally biased region" description="Polar residues" evidence="5">
    <location>
        <begin position="62"/>
        <end position="78"/>
    </location>
</feature>
<dbReference type="InterPro" id="IPR005522">
    <property type="entry name" value="IPK"/>
</dbReference>
<reference evidence="6" key="1">
    <citation type="submission" date="2021-05" db="EMBL/GenBank/DDBJ databases">
        <authorList>
            <person name="Alioto T."/>
            <person name="Alioto T."/>
            <person name="Gomez Garrido J."/>
        </authorList>
    </citation>
    <scope>NUCLEOTIDE SEQUENCE</scope>
</reference>
<evidence type="ECO:0000313" key="6">
    <source>
        <dbReference type="EMBL" id="CAG6641112.1"/>
    </source>
</evidence>
<evidence type="ECO:0000256" key="2">
    <source>
        <dbReference type="ARBA" id="ARBA00022679"/>
    </source>
</evidence>
<dbReference type="GO" id="GO:0000828">
    <property type="term" value="F:inositol hexakisphosphate kinase activity"/>
    <property type="evidence" value="ECO:0007669"/>
    <property type="project" value="TreeGrafter"/>
</dbReference>
<feature type="region of interest" description="Disordered" evidence="5">
    <location>
        <begin position="61"/>
        <end position="102"/>
    </location>
</feature>
<dbReference type="SUPFAM" id="SSF56104">
    <property type="entry name" value="SAICAR synthase-like"/>
    <property type="match status" value="1"/>
</dbReference>
<keyword evidence="3 4" id="KW-0418">Kinase</keyword>
<keyword evidence="2 4" id="KW-0808">Transferase</keyword>
<evidence type="ECO:0000256" key="5">
    <source>
        <dbReference type="SAM" id="MobiDB-lite"/>
    </source>
</evidence>
<dbReference type="Pfam" id="PF03770">
    <property type="entry name" value="IPK"/>
    <property type="match status" value="1"/>
</dbReference>
<comment type="similarity">
    <text evidence="1 4">Belongs to the inositol phosphokinase (IPK) family.</text>
</comment>
<proteinExistence type="inferred from homology"/>
<evidence type="ECO:0000256" key="3">
    <source>
        <dbReference type="ARBA" id="ARBA00022777"/>
    </source>
</evidence>
<dbReference type="GO" id="GO:0005737">
    <property type="term" value="C:cytoplasm"/>
    <property type="evidence" value="ECO:0007669"/>
    <property type="project" value="TreeGrafter"/>
</dbReference>
<evidence type="ECO:0000256" key="1">
    <source>
        <dbReference type="ARBA" id="ARBA00007374"/>
    </source>
</evidence>
<dbReference type="AlphaFoldDB" id="A0A8D8R270"/>